<evidence type="ECO:0000313" key="1">
    <source>
        <dbReference type="EMBL" id="KAK3720141.1"/>
    </source>
</evidence>
<proteinExistence type="predicted"/>
<dbReference type="Proteomes" id="UP001281147">
    <property type="component" value="Unassembled WGS sequence"/>
</dbReference>
<keyword evidence="2" id="KW-1185">Reference proteome</keyword>
<organism evidence="1 2">
    <name type="scientific">Vermiconidia calcicola</name>
    <dbReference type="NCBI Taxonomy" id="1690605"/>
    <lineage>
        <taxon>Eukaryota</taxon>
        <taxon>Fungi</taxon>
        <taxon>Dikarya</taxon>
        <taxon>Ascomycota</taxon>
        <taxon>Pezizomycotina</taxon>
        <taxon>Dothideomycetes</taxon>
        <taxon>Dothideomycetidae</taxon>
        <taxon>Mycosphaerellales</taxon>
        <taxon>Extremaceae</taxon>
        <taxon>Vermiconidia</taxon>
    </lineage>
</organism>
<evidence type="ECO:0000313" key="2">
    <source>
        <dbReference type="Proteomes" id="UP001281147"/>
    </source>
</evidence>
<comment type="caution">
    <text evidence="1">The sequence shown here is derived from an EMBL/GenBank/DDBJ whole genome shotgun (WGS) entry which is preliminary data.</text>
</comment>
<sequence length="322" mass="36309">MSGRPCHLLNLPRELRNEIYRHVFEQRPAVCLPIDKFDHALCQRINPCHKKGVERPIAALRENEASSLGEVPLVICNTPFSQVNRQVQAEHANFLRSVDVDVAAGVQNFDLSRVIEYLNNLSKSAVEQYHVRRDGTSRSKLKLELRGPYDRNWKANLARWIDYVERCVGLDGEFMATHKIVRPLEDQEIPSRLDPAVVLELFNEYQNHRLGAGRLELDKIFYTIFARHRAERMMEGAWVDALGRSSAPLRKETRFRNATTGTVTKPAVVDDAPSHKVKETLKQTVATKTAVINDAATGKAPEKAPASSALPPHLRPKGGKTE</sequence>
<reference evidence="1" key="1">
    <citation type="submission" date="2023-07" db="EMBL/GenBank/DDBJ databases">
        <title>Black Yeasts Isolated from many extreme environments.</title>
        <authorList>
            <person name="Coleine C."/>
            <person name="Stajich J.E."/>
            <person name="Selbmann L."/>
        </authorList>
    </citation>
    <scope>NUCLEOTIDE SEQUENCE</scope>
    <source>
        <strain evidence="1">CCFEE 5714</strain>
    </source>
</reference>
<gene>
    <name evidence="1" type="ORF">LTR37_003965</name>
</gene>
<name>A0ACC3NPI8_9PEZI</name>
<dbReference type="EMBL" id="JAUTXU010000023">
    <property type="protein sequence ID" value="KAK3720141.1"/>
    <property type="molecule type" value="Genomic_DNA"/>
</dbReference>
<protein>
    <submittedName>
        <fullName evidence="1">Uncharacterized protein</fullName>
    </submittedName>
</protein>
<accession>A0ACC3NPI8</accession>